<dbReference type="InterPro" id="IPR000731">
    <property type="entry name" value="SSD"/>
</dbReference>
<feature type="domain" description="SSD" evidence="7">
    <location>
        <begin position="218"/>
        <end position="333"/>
    </location>
</feature>
<dbReference type="OrthoDB" id="36236at2"/>
<feature type="transmembrane region" description="Helical" evidence="6">
    <location>
        <begin position="217"/>
        <end position="239"/>
    </location>
</feature>
<dbReference type="PANTHER" id="PTHR33406">
    <property type="entry name" value="MEMBRANE PROTEIN MJ1562-RELATED"/>
    <property type="match status" value="1"/>
</dbReference>
<evidence type="ECO:0000256" key="4">
    <source>
        <dbReference type="ARBA" id="ARBA00022989"/>
    </source>
</evidence>
<keyword evidence="5 6" id="KW-0472">Membrane</keyword>
<evidence type="ECO:0000256" key="2">
    <source>
        <dbReference type="ARBA" id="ARBA00022475"/>
    </source>
</evidence>
<reference evidence="8 9" key="1">
    <citation type="submission" date="2007-07" db="EMBL/GenBank/DDBJ databases">
        <title>Complete sequence of Fervidobacterium nodosum Rt17-B1.</title>
        <authorList>
            <consortium name="US DOE Joint Genome Institute"/>
            <person name="Copeland A."/>
            <person name="Lucas S."/>
            <person name="Lapidus A."/>
            <person name="Barry K."/>
            <person name="Glavina del Rio T."/>
            <person name="Dalin E."/>
            <person name="Tice H."/>
            <person name="Pitluck S."/>
            <person name="Saunders E."/>
            <person name="Brettin T."/>
            <person name="Bruce D."/>
            <person name="Detter J.C."/>
            <person name="Han C."/>
            <person name="Schmutz J."/>
            <person name="Larimer F."/>
            <person name="Land M."/>
            <person name="Hauser L."/>
            <person name="Kyrpides N."/>
            <person name="Mikhailova N."/>
            <person name="Nelson K."/>
            <person name="Gogarten J.P."/>
            <person name="Noll K."/>
            <person name="Richardson P."/>
        </authorList>
    </citation>
    <scope>NUCLEOTIDE SEQUENCE [LARGE SCALE GENOMIC DNA]</scope>
    <source>
        <strain evidence="9">ATCC 35602 / DSM 5306 / Rt17-B1</strain>
    </source>
</reference>
<keyword evidence="2" id="KW-1003">Cell membrane</keyword>
<reference evidence="8 9" key="2">
    <citation type="journal article" date="2009" name="Proc. Natl. Acad. Sci. U.S.A.">
        <title>On the chimeric nature, thermophilic origin, and phylogenetic placement of the Thermotogales.</title>
        <authorList>
            <person name="Zhaxybayeva O."/>
            <person name="Swithers K.S."/>
            <person name="Lapierre P."/>
            <person name="Fournier G.P."/>
            <person name="Bickhart D.M."/>
            <person name="DeBoy R.T."/>
            <person name="Nelson K.E."/>
            <person name="Nesbo C.L."/>
            <person name="Doolittle W.F."/>
            <person name="Gogarten J.P."/>
            <person name="Noll K.M."/>
        </authorList>
    </citation>
    <scope>NUCLEOTIDE SEQUENCE [LARGE SCALE GENOMIC DNA]</scope>
    <source>
        <strain evidence="9">ATCC 35602 / DSM 5306 / Rt17-B1</strain>
    </source>
</reference>
<evidence type="ECO:0000256" key="1">
    <source>
        <dbReference type="ARBA" id="ARBA00004651"/>
    </source>
</evidence>
<gene>
    <name evidence="8" type="ordered locus">Fnod_0766</name>
</gene>
<dbReference type="PANTHER" id="PTHR33406:SF13">
    <property type="entry name" value="MEMBRANE PROTEIN YDFJ"/>
    <property type="match status" value="1"/>
</dbReference>
<dbReference type="InterPro" id="IPR050545">
    <property type="entry name" value="Mycobact_MmpL"/>
</dbReference>
<dbReference type="Proteomes" id="UP000002415">
    <property type="component" value="Chromosome"/>
</dbReference>
<feature type="transmembrane region" description="Helical" evidence="6">
    <location>
        <begin position="523"/>
        <end position="546"/>
    </location>
</feature>
<dbReference type="InterPro" id="IPR004869">
    <property type="entry name" value="MMPL_dom"/>
</dbReference>
<dbReference type="EMBL" id="CP000771">
    <property type="protein sequence ID" value="ABS60619.1"/>
    <property type="molecule type" value="Genomic_DNA"/>
</dbReference>
<feature type="transmembrane region" description="Helical" evidence="6">
    <location>
        <begin position="283"/>
        <end position="302"/>
    </location>
</feature>
<dbReference type="GO" id="GO:0005886">
    <property type="term" value="C:plasma membrane"/>
    <property type="evidence" value="ECO:0007669"/>
    <property type="project" value="UniProtKB-SubCell"/>
</dbReference>
<evidence type="ECO:0000256" key="5">
    <source>
        <dbReference type="ARBA" id="ARBA00023136"/>
    </source>
</evidence>
<proteinExistence type="predicted"/>
<dbReference type="KEGG" id="fno:Fnod_0766"/>
<feature type="transmembrane region" description="Helical" evidence="6">
    <location>
        <begin position="648"/>
        <end position="674"/>
    </location>
</feature>
<evidence type="ECO:0000256" key="6">
    <source>
        <dbReference type="SAM" id="Phobius"/>
    </source>
</evidence>
<feature type="transmembrane region" description="Helical" evidence="6">
    <location>
        <begin position="193"/>
        <end position="210"/>
    </location>
</feature>
<dbReference type="Pfam" id="PF03176">
    <property type="entry name" value="MMPL"/>
    <property type="match status" value="2"/>
</dbReference>
<feature type="transmembrane region" description="Helical" evidence="6">
    <location>
        <begin position="354"/>
        <end position="373"/>
    </location>
</feature>
<keyword evidence="9" id="KW-1185">Reference proteome</keyword>
<evidence type="ECO:0000259" key="7">
    <source>
        <dbReference type="PROSITE" id="PS50156"/>
    </source>
</evidence>
<dbReference type="SUPFAM" id="SSF82866">
    <property type="entry name" value="Multidrug efflux transporter AcrB transmembrane domain"/>
    <property type="match status" value="2"/>
</dbReference>
<comment type="subcellular location">
    <subcellularLocation>
        <location evidence="1">Cell membrane</location>
        <topology evidence="1">Multi-pass membrane protein</topology>
    </subcellularLocation>
</comment>
<evidence type="ECO:0000256" key="3">
    <source>
        <dbReference type="ARBA" id="ARBA00022692"/>
    </source>
</evidence>
<name>A7HL36_FERNB</name>
<dbReference type="RefSeq" id="WP_011993936.1">
    <property type="nucleotide sequence ID" value="NC_009718.1"/>
</dbReference>
<feature type="transmembrane region" description="Helical" evidence="6">
    <location>
        <begin position="245"/>
        <end position="263"/>
    </location>
</feature>
<organism evidence="8 9">
    <name type="scientific">Fervidobacterium nodosum (strain ATCC 35602 / DSM 5306 / Rt17-B1)</name>
    <dbReference type="NCBI Taxonomy" id="381764"/>
    <lineage>
        <taxon>Bacteria</taxon>
        <taxon>Thermotogati</taxon>
        <taxon>Thermotogota</taxon>
        <taxon>Thermotogae</taxon>
        <taxon>Thermotogales</taxon>
        <taxon>Fervidobacteriaceae</taxon>
        <taxon>Fervidobacterium</taxon>
    </lineage>
</organism>
<evidence type="ECO:0000313" key="9">
    <source>
        <dbReference type="Proteomes" id="UP000002415"/>
    </source>
</evidence>
<evidence type="ECO:0000313" key="8">
    <source>
        <dbReference type="EMBL" id="ABS60619.1"/>
    </source>
</evidence>
<feature type="transmembrane region" description="Helical" evidence="6">
    <location>
        <begin position="308"/>
        <end position="333"/>
    </location>
</feature>
<feature type="transmembrane region" description="Helical" evidence="6">
    <location>
        <begin position="553"/>
        <end position="573"/>
    </location>
</feature>
<accession>A7HL36</accession>
<dbReference type="AlphaFoldDB" id="A7HL36"/>
<feature type="transmembrane region" description="Helical" evidence="6">
    <location>
        <begin position="12"/>
        <end position="31"/>
    </location>
</feature>
<dbReference type="eggNOG" id="COG1033">
    <property type="taxonomic scope" value="Bacteria"/>
</dbReference>
<feature type="transmembrane region" description="Helical" evidence="6">
    <location>
        <begin position="579"/>
        <end position="597"/>
    </location>
</feature>
<feature type="transmembrane region" description="Helical" evidence="6">
    <location>
        <begin position="618"/>
        <end position="636"/>
    </location>
</feature>
<keyword evidence="3 6" id="KW-0812">Transmembrane</keyword>
<dbReference type="STRING" id="381764.Fnod_0766"/>
<protein>
    <recommendedName>
        <fullName evidence="7">SSD domain-containing protein</fullName>
    </recommendedName>
</protein>
<dbReference type="PROSITE" id="PS50156">
    <property type="entry name" value="SSD"/>
    <property type="match status" value="1"/>
</dbReference>
<dbReference type="HOGENOM" id="CLU_024249_0_0_0"/>
<sequence length="689" mass="77392">MLNIIYKFKYTIISFLLLILSIIIIVNYANIETKIEVFLPGYKPGKPITEIDNPAVKNLVKMALKFGDKTNISIIYKSDIPLNKPGSLAKLRLLQSKLEKMENVRTVISILNYPGSESYIFNDSIDIENIPDYLKTFISRDGHYALFLAIVEVNGQVEPIVRRITKDLKDEPVIVLSEASVNNKLFDELKRSMFFYPIVMFIVILLIFTYQTQCIRAAIISLFIPILASLYTYALYFFFGGYVNVLTAMVPSFLIIIGSAYPLHFYNATFRTEDARKQIGTPIFFSMLTTAIGFISFLFVKIPAFREFGVLVSLGLLIDFILTLTTGHELLNLSKFKSKRPPKTFGIRYFGNHVAMFILAIVIIAVAISPFIISKIKVGLTSTDYFSKKSDIVKGYEILEKEFGIRDSIYIVLEKKAGVFLPGDNKIIDKIINELSKSEYISSVDFPRNVPITVLVLASRTQPLLKHYIADGKTIRLTVNLTTPGSENLDKVSEIINNCLKEYNYDFYLAGTPFVWKAVNDSILLSQIQSLIAALSIVFLTILIVFRDFSEALKLVSPVIFATILNFVYMALFKMKLEISTALTSSIIIGLAIDYSIHIGHDYNKTKNIFTSVKNVGPAIIGNALGIIGGFLTLLFGGELALFKRIAILVSLGIATATVLTLTTLPFMLSFGNIREKVKSLRKRKEVRK</sequence>
<dbReference type="Gene3D" id="1.20.1640.10">
    <property type="entry name" value="Multidrug efflux transporter AcrB transmembrane domain"/>
    <property type="match status" value="2"/>
</dbReference>
<keyword evidence="4 6" id="KW-1133">Transmembrane helix</keyword>